<accession>A0A8X6XK67</accession>
<name>A0A8X6XK67_9ARAC</name>
<organism evidence="1 2">
    <name type="scientific">Trichonephila inaurata madagascariensis</name>
    <dbReference type="NCBI Taxonomy" id="2747483"/>
    <lineage>
        <taxon>Eukaryota</taxon>
        <taxon>Metazoa</taxon>
        <taxon>Ecdysozoa</taxon>
        <taxon>Arthropoda</taxon>
        <taxon>Chelicerata</taxon>
        <taxon>Arachnida</taxon>
        <taxon>Araneae</taxon>
        <taxon>Araneomorphae</taxon>
        <taxon>Entelegynae</taxon>
        <taxon>Araneoidea</taxon>
        <taxon>Nephilidae</taxon>
        <taxon>Trichonephila</taxon>
        <taxon>Trichonephila inaurata</taxon>
    </lineage>
</organism>
<comment type="caution">
    <text evidence="1">The sequence shown here is derived from an EMBL/GenBank/DDBJ whole genome shotgun (WGS) entry which is preliminary data.</text>
</comment>
<dbReference type="Proteomes" id="UP000886998">
    <property type="component" value="Unassembled WGS sequence"/>
</dbReference>
<protein>
    <submittedName>
        <fullName evidence="1">Protein O-linked-mannose beta-1,2-N-acetylglucosaminyltransferase 1</fullName>
    </submittedName>
</protein>
<proteinExistence type="predicted"/>
<reference evidence="1" key="1">
    <citation type="submission" date="2020-08" db="EMBL/GenBank/DDBJ databases">
        <title>Multicomponent nature underlies the extraordinary mechanical properties of spider dragline silk.</title>
        <authorList>
            <person name="Kono N."/>
            <person name="Nakamura H."/>
            <person name="Mori M."/>
            <person name="Yoshida Y."/>
            <person name="Ohtoshi R."/>
            <person name="Malay A.D."/>
            <person name="Moran D.A.P."/>
            <person name="Tomita M."/>
            <person name="Numata K."/>
            <person name="Arakawa K."/>
        </authorList>
    </citation>
    <scope>NUCLEOTIDE SEQUENCE</scope>
</reference>
<gene>
    <name evidence="1" type="primary">NCL1_50013</name>
    <name evidence="1" type="ORF">TNIN_414381</name>
</gene>
<feature type="non-terminal residue" evidence="1">
    <location>
        <position position="1"/>
    </location>
</feature>
<sequence length="70" mass="7969">GNAEYLPLTLETLVRQPGIKPNIVVVYHLENNVMIQNLSQLFGFMSEELSQPSTNCGKKSIIFHILVFFF</sequence>
<evidence type="ECO:0000313" key="2">
    <source>
        <dbReference type="Proteomes" id="UP000886998"/>
    </source>
</evidence>
<dbReference type="EMBL" id="BMAV01010376">
    <property type="protein sequence ID" value="GFY55417.1"/>
    <property type="molecule type" value="Genomic_DNA"/>
</dbReference>
<evidence type="ECO:0000313" key="1">
    <source>
        <dbReference type="EMBL" id="GFY55417.1"/>
    </source>
</evidence>
<dbReference type="AlphaFoldDB" id="A0A8X6XK67"/>
<dbReference type="OrthoDB" id="440755at2759"/>
<keyword evidence="2" id="KW-1185">Reference proteome</keyword>